<evidence type="ECO:0000256" key="2">
    <source>
        <dbReference type="ARBA" id="ARBA00022737"/>
    </source>
</evidence>
<dbReference type="InterPro" id="IPR036880">
    <property type="entry name" value="Kunitz_BPTI_sf"/>
</dbReference>
<evidence type="ECO:0000256" key="1">
    <source>
        <dbReference type="ARBA" id="ARBA00022690"/>
    </source>
</evidence>
<organism evidence="8">
    <name type="scientific">Conus ermineus</name>
    <name type="common">Agate cone</name>
    <name type="synonym">Chelyconus ermineus</name>
    <dbReference type="NCBI Taxonomy" id="55423"/>
    <lineage>
        <taxon>Eukaryota</taxon>
        <taxon>Metazoa</taxon>
        <taxon>Spiralia</taxon>
        <taxon>Lophotrochozoa</taxon>
        <taxon>Mollusca</taxon>
        <taxon>Gastropoda</taxon>
        <taxon>Caenogastropoda</taxon>
        <taxon>Neogastropoda</taxon>
        <taxon>Conoidea</taxon>
        <taxon>Conidae</taxon>
        <taxon>Conus</taxon>
        <taxon>Chelyconus</taxon>
    </lineage>
</organism>
<dbReference type="FunFam" id="4.10.410.10:FF:000021">
    <property type="entry name" value="Serine protease inhibitor, putative"/>
    <property type="match status" value="2"/>
</dbReference>
<dbReference type="InterPro" id="IPR002223">
    <property type="entry name" value="Kunitz_BPTI"/>
</dbReference>
<feature type="domain" description="BPTI/Kunitz inhibitor" evidence="7">
    <location>
        <begin position="26"/>
        <end position="76"/>
    </location>
</feature>
<evidence type="ECO:0000256" key="6">
    <source>
        <dbReference type="SAM" id="SignalP"/>
    </source>
</evidence>
<feature type="chain" id="PRO_5016633914" evidence="6">
    <location>
        <begin position="24"/>
        <end position="192"/>
    </location>
</feature>
<dbReference type="SMART" id="SM00131">
    <property type="entry name" value="KU"/>
    <property type="match status" value="3"/>
</dbReference>
<name>A0A346CIF5_CONER</name>
<protein>
    <submittedName>
        <fullName evidence="8">Conkunitzin</fullName>
    </submittedName>
</protein>
<dbReference type="SUPFAM" id="SSF57362">
    <property type="entry name" value="BPTI-like"/>
    <property type="match status" value="3"/>
</dbReference>
<dbReference type="PIRSF" id="PIRSF001620">
    <property type="entry name" value="TFPI"/>
    <property type="match status" value="1"/>
</dbReference>
<dbReference type="InterPro" id="IPR008296">
    <property type="entry name" value="TFPI-like"/>
</dbReference>
<dbReference type="Gene3D" id="4.10.410.10">
    <property type="entry name" value="Pancreatic trypsin inhibitor Kunitz domain"/>
    <property type="match status" value="3"/>
</dbReference>
<dbReference type="InterPro" id="IPR050098">
    <property type="entry name" value="TFPI/VKTCI-like"/>
</dbReference>
<evidence type="ECO:0000256" key="3">
    <source>
        <dbReference type="ARBA" id="ARBA00022900"/>
    </source>
</evidence>
<evidence type="ECO:0000256" key="5">
    <source>
        <dbReference type="ARBA" id="ARBA00023180"/>
    </source>
</evidence>
<dbReference type="PANTHER" id="PTHR10083:SF374">
    <property type="entry name" value="BPTI_KUNITZ INHIBITOR DOMAIN-CONTAINING PROTEIN"/>
    <property type="match status" value="1"/>
</dbReference>
<feature type="domain" description="BPTI/Kunitz inhibitor" evidence="7">
    <location>
        <begin position="139"/>
        <end position="189"/>
    </location>
</feature>
<keyword evidence="2" id="KW-0677">Repeat</keyword>
<dbReference type="PROSITE" id="PS50279">
    <property type="entry name" value="BPTI_KUNITZ_2"/>
    <property type="match status" value="3"/>
</dbReference>
<keyword evidence="3" id="KW-0722">Serine protease inhibitor</keyword>
<evidence type="ECO:0000313" key="8">
    <source>
        <dbReference type="EMBL" id="AXL95354.1"/>
    </source>
</evidence>
<dbReference type="GO" id="GO:0005615">
    <property type="term" value="C:extracellular space"/>
    <property type="evidence" value="ECO:0007669"/>
    <property type="project" value="TreeGrafter"/>
</dbReference>
<dbReference type="PROSITE" id="PS00280">
    <property type="entry name" value="BPTI_KUNITZ_1"/>
    <property type="match status" value="2"/>
</dbReference>
<dbReference type="PRINTS" id="PR00759">
    <property type="entry name" value="BASICPTASE"/>
</dbReference>
<keyword evidence="6" id="KW-0732">Signal</keyword>
<keyword evidence="1" id="KW-0646">Protease inhibitor</keyword>
<reference evidence="8" key="1">
    <citation type="journal article" date="2018" name="Genome Biol. Evol.">
        <title>Conotoxin diversity in Chelyconus ermineus (Born, 1778) and the convergent origin of piscivory in the Atlantic and Indo-Pacific cones.</title>
        <authorList>
            <person name="Abalde S."/>
            <person name="Tenorio M.J."/>
            <person name="Afonso C.M."/>
            <person name="Zardoya R."/>
        </authorList>
    </citation>
    <scope>NUCLEOTIDE SEQUENCE</scope>
    <source>
        <strain evidence="8">Cerm_017</strain>
    </source>
</reference>
<feature type="signal peptide" evidence="6">
    <location>
        <begin position="1"/>
        <end position="23"/>
    </location>
</feature>
<dbReference type="PANTHER" id="PTHR10083">
    <property type="entry name" value="KUNITZ-TYPE PROTEASE INHIBITOR-RELATED"/>
    <property type="match status" value="1"/>
</dbReference>
<dbReference type="InterPro" id="IPR020901">
    <property type="entry name" value="Prtase_inh_Kunz-CS"/>
</dbReference>
<dbReference type="GO" id="GO:0004867">
    <property type="term" value="F:serine-type endopeptidase inhibitor activity"/>
    <property type="evidence" value="ECO:0007669"/>
    <property type="project" value="UniProtKB-KW"/>
</dbReference>
<keyword evidence="5" id="KW-0325">Glycoprotein</keyword>
<evidence type="ECO:0000256" key="4">
    <source>
        <dbReference type="ARBA" id="ARBA00023157"/>
    </source>
</evidence>
<evidence type="ECO:0000259" key="7">
    <source>
        <dbReference type="PROSITE" id="PS50279"/>
    </source>
</evidence>
<dbReference type="CDD" id="cd00109">
    <property type="entry name" value="Kunitz-type"/>
    <property type="match status" value="3"/>
</dbReference>
<dbReference type="FunFam" id="4.10.410.10:FF:000004">
    <property type="entry name" value="Tissue factor pathway inhibitor"/>
    <property type="match status" value="1"/>
</dbReference>
<sequence length="192" mass="21983">MTCFRSAVYPLLLTATVIVVATGNRCRLEPDAGLCRAAIDQFYYNWNERQCQTFIYGGCGGNDNRFGTREECEQACTVPSRNRDCNWPKETGPCRARFPSFFYDLNTGKCQDFIYGGCGGNANRFDTLDDCEQRCAVVCQEPKQVGLCRAAFRRWFYNRNSMMCERFIYGGCGGNRNNFQTFSECRDQCMLK</sequence>
<dbReference type="EMBL" id="MH360305">
    <property type="protein sequence ID" value="AXL95354.1"/>
    <property type="molecule type" value="mRNA"/>
</dbReference>
<dbReference type="AlphaFoldDB" id="A0A346CIF5"/>
<feature type="domain" description="BPTI/Kunitz inhibitor" evidence="7">
    <location>
        <begin position="85"/>
        <end position="135"/>
    </location>
</feature>
<proteinExistence type="evidence at transcript level"/>
<keyword evidence="4" id="KW-1015">Disulfide bond</keyword>
<dbReference type="Pfam" id="PF00014">
    <property type="entry name" value="Kunitz_BPTI"/>
    <property type="match status" value="3"/>
</dbReference>
<accession>A0A346CIF5</accession>